<organism evidence="1">
    <name type="scientific">Petromyzon marinus</name>
    <name type="common">Sea lamprey</name>
    <dbReference type="NCBI Taxonomy" id="7757"/>
    <lineage>
        <taxon>Eukaryota</taxon>
        <taxon>Metazoa</taxon>
        <taxon>Chordata</taxon>
        <taxon>Craniata</taxon>
        <taxon>Vertebrata</taxon>
        <taxon>Cyclostomata</taxon>
        <taxon>Hyperoartia</taxon>
        <taxon>Petromyzontiformes</taxon>
        <taxon>Petromyzontidae</taxon>
        <taxon>Petromyzon</taxon>
    </lineage>
</organism>
<dbReference type="InterPro" id="IPR016024">
    <property type="entry name" value="ARM-type_fold"/>
</dbReference>
<dbReference type="Gene3D" id="1.25.10.10">
    <property type="entry name" value="Leucine-rich Repeat Variant"/>
    <property type="match status" value="1"/>
</dbReference>
<proteinExistence type="predicted"/>
<dbReference type="GO" id="GO:0040001">
    <property type="term" value="P:establishment of mitotic spindle localization"/>
    <property type="evidence" value="ECO:0007669"/>
    <property type="project" value="TreeGrafter"/>
</dbReference>
<dbReference type="GO" id="GO:0005876">
    <property type="term" value="C:spindle microtubule"/>
    <property type="evidence" value="ECO:0007669"/>
    <property type="project" value="TreeGrafter"/>
</dbReference>
<dbReference type="GO" id="GO:0000776">
    <property type="term" value="C:kinetochore"/>
    <property type="evidence" value="ECO:0007669"/>
    <property type="project" value="TreeGrafter"/>
</dbReference>
<dbReference type="GO" id="GO:0008017">
    <property type="term" value="F:microtubule binding"/>
    <property type="evidence" value="ECO:0007669"/>
    <property type="project" value="TreeGrafter"/>
</dbReference>
<evidence type="ECO:0000313" key="1">
    <source>
        <dbReference type="Ensembl" id="ENSPMAP00000002167.1"/>
    </source>
</evidence>
<accession>S4RAD6</accession>
<dbReference type="GO" id="GO:0045180">
    <property type="term" value="C:basal cortex"/>
    <property type="evidence" value="ECO:0007669"/>
    <property type="project" value="TreeGrafter"/>
</dbReference>
<dbReference type="GO" id="GO:0072686">
    <property type="term" value="C:mitotic spindle"/>
    <property type="evidence" value="ECO:0007669"/>
    <property type="project" value="TreeGrafter"/>
</dbReference>
<dbReference type="AlphaFoldDB" id="S4RAD6"/>
<sequence>RLCFEFLRRQPTCFRKYAELTIMKVLEAHRDPHKEVCRAAEETASVLAASLPAEQCLKVLCPIVQTADFPINLAAIKMQTRVMQRLPHTALTQLLPDIIPGLLQGYDNTESSVRKASVFCLVAIHTAIGESLTPYLTHLSGSKMKLLNLYIQRAESNAGPGSPGSPALSLS</sequence>
<protein>
    <recommendedName>
        <fullName evidence="2">TOG domain-containing protein</fullName>
    </recommendedName>
</protein>
<dbReference type="PANTHER" id="PTHR21567">
    <property type="entry name" value="CLASP"/>
    <property type="match status" value="1"/>
</dbReference>
<dbReference type="Ensembl" id="ENSPMAT00000002178.1">
    <property type="protein sequence ID" value="ENSPMAP00000002167.1"/>
    <property type="gene ID" value="ENSPMAG00000001982.1"/>
</dbReference>
<dbReference type="GO" id="GO:0005881">
    <property type="term" value="C:cytoplasmic microtubule"/>
    <property type="evidence" value="ECO:0007669"/>
    <property type="project" value="TreeGrafter"/>
</dbReference>
<reference evidence="1" key="1">
    <citation type="submission" date="2025-08" db="UniProtKB">
        <authorList>
            <consortium name="Ensembl"/>
        </authorList>
    </citation>
    <scope>IDENTIFICATION</scope>
</reference>
<dbReference type="GO" id="GO:0005815">
    <property type="term" value="C:microtubule organizing center"/>
    <property type="evidence" value="ECO:0007669"/>
    <property type="project" value="TreeGrafter"/>
</dbReference>
<dbReference type="GO" id="GO:0090307">
    <property type="term" value="P:mitotic spindle assembly"/>
    <property type="evidence" value="ECO:0007669"/>
    <property type="project" value="TreeGrafter"/>
</dbReference>
<name>S4RAD6_PETMA</name>
<dbReference type="HOGENOM" id="CLU_133575_0_0_1"/>
<reference evidence="1" key="2">
    <citation type="submission" date="2025-09" db="UniProtKB">
        <authorList>
            <consortium name="Ensembl"/>
        </authorList>
    </citation>
    <scope>IDENTIFICATION</scope>
</reference>
<dbReference type="SUPFAM" id="SSF48371">
    <property type="entry name" value="ARM repeat"/>
    <property type="match status" value="1"/>
</dbReference>
<evidence type="ECO:0008006" key="2">
    <source>
        <dbReference type="Google" id="ProtNLM"/>
    </source>
</evidence>
<dbReference type="OMA" id="XLAASIH"/>
<dbReference type="STRING" id="7757.ENSPMAP00000002167"/>
<dbReference type="GeneTree" id="ENSGT00940000155574"/>
<dbReference type="PANTHER" id="PTHR21567:SF9">
    <property type="entry name" value="CLIP-ASSOCIATING PROTEIN"/>
    <property type="match status" value="1"/>
</dbReference>
<dbReference type="InterPro" id="IPR011989">
    <property type="entry name" value="ARM-like"/>
</dbReference>